<feature type="signal peptide" evidence="1">
    <location>
        <begin position="1"/>
        <end position="24"/>
    </location>
</feature>
<protein>
    <recommendedName>
        <fullName evidence="4">DUF4124 domain-containing protein</fullName>
    </recommendedName>
</protein>
<reference evidence="2 3" key="1">
    <citation type="journal article" date="2017" name="Water Res.">
        <title>Comammox in drinking water systems.</title>
        <authorList>
            <person name="Wang Y."/>
            <person name="Ma L."/>
            <person name="Mao Y."/>
            <person name="Jiang X."/>
            <person name="Xia Y."/>
            <person name="Yu K."/>
            <person name="Li B."/>
            <person name="Zhang T."/>
        </authorList>
    </citation>
    <scope>NUCLEOTIDE SEQUENCE [LARGE SCALE GENOMIC DNA]</scope>
    <source>
        <strain evidence="2">SG_bin8</strain>
    </source>
</reference>
<evidence type="ECO:0000313" key="2">
    <source>
        <dbReference type="EMBL" id="OQW51268.1"/>
    </source>
</evidence>
<proteinExistence type="predicted"/>
<comment type="caution">
    <text evidence="2">The sequence shown here is derived from an EMBL/GenBank/DDBJ whole genome shotgun (WGS) entry which is preliminary data.</text>
</comment>
<feature type="chain" id="PRO_5012664674" description="DUF4124 domain-containing protein" evidence="1">
    <location>
        <begin position="25"/>
        <end position="99"/>
    </location>
</feature>
<evidence type="ECO:0008006" key="4">
    <source>
        <dbReference type="Google" id="ProtNLM"/>
    </source>
</evidence>
<dbReference type="Proteomes" id="UP000192872">
    <property type="component" value="Unassembled WGS sequence"/>
</dbReference>
<dbReference type="STRING" id="1827387.A4S15_11845"/>
<evidence type="ECO:0000313" key="3">
    <source>
        <dbReference type="Proteomes" id="UP000192872"/>
    </source>
</evidence>
<name>A0A1W9HV11_9HYPH</name>
<keyword evidence="1" id="KW-0732">Signal</keyword>
<dbReference type="AlphaFoldDB" id="A0A1W9HV11"/>
<gene>
    <name evidence="2" type="ORF">A4S15_11845</name>
</gene>
<accession>A0A1W9HV11</accession>
<dbReference type="RefSeq" id="WP_376803830.1">
    <property type="nucleotide sequence ID" value="NZ_LWDL01000020.1"/>
</dbReference>
<dbReference type="EMBL" id="LWDL01000020">
    <property type="protein sequence ID" value="OQW51268.1"/>
    <property type="molecule type" value="Genomic_DNA"/>
</dbReference>
<organism evidence="2 3">
    <name type="scientific">Candidatus Raskinella chloraquaticus</name>
    <dbReference type="NCBI Taxonomy" id="1951219"/>
    <lineage>
        <taxon>Bacteria</taxon>
        <taxon>Pseudomonadati</taxon>
        <taxon>Pseudomonadota</taxon>
        <taxon>Alphaproteobacteria</taxon>
        <taxon>Hyphomicrobiales</taxon>
        <taxon>Phreatobacteraceae</taxon>
        <taxon>Candidatus Raskinella</taxon>
    </lineage>
</organism>
<evidence type="ECO:0000256" key="1">
    <source>
        <dbReference type="SAM" id="SignalP"/>
    </source>
</evidence>
<sequence>MRNASLAVMLGALLVAHSAMGVMARGDSEVWFWENERGFGWSDIPDYQHGNRPPPPITSKMSVAERCGRLVGRQMVRDRSGRVYSTQLEDACIRNGGKI</sequence>